<dbReference type="RefSeq" id="NP_001145453.1">
    <property type="nucleotide sequence ID" value="NM_001151981.2"/>
</dbReference>
<protein>
    <submittedName>
        <fullName evidence="1">Uncharacterized protein</fullName>
    </submittedName>
</protein>
<dbReference type="GeneID" id="100278836"/>
<evidence type="ECO:0000313" key="1">
    <source>
        <dbReference type="EMBL" id="ACG47699.1"/>
    </source>
</evidence>
<sequence>MDQPQLPMDVALLSLMAGISTPCSKDAFLCSLLFLPWPTHGKLAMPFYSSMVSPDCCISPAHFQWCGRHPLPHLPVVVLALAPAPSTVGTLPICCRLEKRNPRFCVERKSMWRVLGV</sequence>
<reference evidence="1" key="1">
    <citation type="journal article" date="2009" name="Plant Mol. Biol.">
        <title>Insights into corn genes derived from large-scale cDNA sequencing.</title>
        <authorList>
            <person name="Alexandrov N.N."/>
            <person name="Brover V.V."/>
            <person name="Freidin S."/>
            <person name="Troukhan M.E."/>
            <person name="Tatarinova T.V."/>
            <person name="Zhang H."/>
            <person name="Swaller T.J."/>
            <person name="Lu Y.P."/>
            <person name="Bouck J."/>
            <person name="Flavell R.B."/>
            <person name="Feldmann K.A."/>
        </authorList>
    </citation>
    <scope>NUCLEOTIDE SEQUENCE</scope>
</reference>
<name>B6UEB6_MAIZE</name>
<organism evidence="1">
    <name type="scientific">Zea mays</name>
    <name type="common">Maize</name>
    <dbReference type="NCBI Taxonomy" id="4577"/>
    <lineage>
        <taxon>Eukaryota</taxon>
        <taxon>Viridiplantae</taxon>
        <taxon>Streptophyta</taxon>
        <taxon>Embryophyta</taxon>
        <taxon>Tracheophyta</taxon>
        <taxon>Spermatophyta</taxon>
        <taxon>Magnoliopsida</taxon>
        <taxon>Liliopsida</taxon>
        <taxon>Poales</taxon>
        <taxon>Poaceae</taxon>
        <taxon>PACMAD clade</taxon>
        <taxon>Panicoideae</taxon>
        <taxon>Andropogonodae</taxon>
        <taxon>Andropogoneae</taxon>
        <taxon>Tripsacinae</taxon>
        <taxon>Zea</taxon>
    </lineage>
</organism>
<proteinExistence type="evidence at transcript level"/>
<dbReference type="AlphaFoldDB" id="B6UEB6"/>
<accession>B6UEB6</accession>
<dbReference type="HOGENOM" id="CLU_2088373_0_0_1"/>
<dbReference type="KEGG" id="zma:100278836"/>
<dbReference type="EMBL" id="EU975581">
    <property type="protein sequence ID" value="ACG47699.1"/>
    <property type="molecule type" value="mRNA"/>
</dbReference>